<feature type="compositionally biased region" description="Acidic residues" evidence="10">
    <location>
        <begin position="980"/>
        <end position="997"/>
    </location>
</feature>
<feature type="compositionally biased region" description="Acidic residues" evidence="10">
    <location>
        <begin position="1008"/>
        <end position="1022"/>
    </location>
</feature>
<dbReference type="Proteomes" id="UP000005239">
    <property type="component" value="Unassembled WGS sequence"/>
</dbReference>
<dbReference type="GO" id="GO:0051082">
    <property type="term" value="F:unfolded protein binding"/>
    <property type="evidence" value="ECO:0007669"/>
    <property type="project" value="InterPro"/>
</dbReference>
<dbReference type="InterPro" id="IPR006553">
    <property type="entry name" value="Leu-rich_rpt_Cys-con_subtyp"/>
</dbReference>
<evidence type="ECO:0000256" key="3">
    <source>
        <dbReference type="ARBA" id="ARBA00011695"/>
    </source>
</evidence>
<dbReference type="GO" id="GO:0006355">
    <property type="term" value="P:regulation of DNA-templated transcription"/>
    <property type="evidence" value="ECO:0000318"/>
    <property type="project" value="GO_Central"/>
</dbReference>
<evidence type="ECO:0000256" key="9">
    <source>
        <dbReference type="SAM" id="Coils"/>
    </source>
</evidence>
<keyword evidence="13" id="KW-1185">Reference proteome</keyword>
<dbReference type="PANTHER" id="PTHR21431">
    <property type="entry name" value="PREFOLDIN SUBUNIT 6"/>
    <property type="match status" value="1"/>
</dbReference>
<dbReference type="GO" id="GO:0000978">
    <property type="term" value="F:RNA polymerase II cis-regulatory region sequence-specific DNA binding"/>
    <property type="evidence" value="ECO:0000318"/>
    <property type="project" value="GO_Central"/>
</dbReference>
<keyword evidence="8" id="KW-0863">Zinc-finger</keyword>
<comment type="subunit">
    <text evidence="3">Heterohexamer of two PFD-alpha type and four PFD-beta type subunits.</text>
</comment>
<dbReference type="GO" id="GO:0008270">
    <property type="term" value="F:zinc ion binding"/>
    <property type="evidence" value="ECO:0007669"/>
    <property type="project" value="UniProtKB-KW"/>
</dbReference>
<organism evidence="12 13">
    <name type="scientific">Pristionchus pacificus</name>
    <name type="common">Parasitic nematode worm</name>
    <dbReference type="NCBI Taxonomy" id="54126"/>
    <lineage>
        <taxon>Eukaryota</taxon>
        <taxon>Metazoa</taxon>
        <taxon>Ecdysozoa</taxon>
        <taxon>Nematoda</taxon>
        <taxon>Chromadorea</taxon>
        <taxon>Rhabditida</taxon>
        <taxon>Rhabditina</taxon>
        <taxon>Diplogasteromorpha</taxon>
        <taxon>Diplogasteroidea</taxon>
        <taxon>Neodiplogasteridae</taxon>
        <taxon>Pristionchus</taxon>
    </lineage>
</organism>
<reference evidence="13" key="1">
    <citation type="journal article" date="2008" name="Nat. Genet.">
        <title>The Pristionchus pacificus genome provides a unique perspective on nematode lifestyle and parasitism.</title>
        <authorList>
            <person name="Dieterich C."/>
            <person name="Clifton S.W."/>
            <person name="Schuster L.N."/>
            <person name="Chinwalla A."/>
            <person name="Delehaunty K."/>
            <person name="Dinkelacker I."/>
            <person name="Fulton L."/>
            <person name="Fulton R."/>
            <person name="Godfrey J."/>
            <person name="Minx P."/>
            <person name="Mitreva M."/>
            <person name="Roeseler W."/>
            <person name="Tian H."/>
            <person name="Witte H."/>
            <person name="Yang S.P."/>
            <person name="Wilson R.K."/>
            <person name="Sommer R.J."/>
        </authorList>
    </citation>
    <scope>NUCLEOTIDE SEQUENCE [LARGE SCALE GENOMIC DNA]</scope>
    <source>
        <strain evidence="13">PS312</strain>
    </source>
</reference>
<comment type="function">
    <text evidence="5">Binds specifically to cytosolic chaperonin (c-CPN) and transfers target proteins to it. Binds to nascent polypeptide chain and promotes folding in an environment in which there are many competing pathways for nonnative proteins. Required for positioning of the mitotic spindle.</text>
</comment>
<keyword evidence="4" id="KW-0143">Chaperone</keyword>
<dbReference type="InterPro" id="IPR002777">
    <property type="entry name" value="PFD_beta-like"/>
</dbReference>
<dbReference type="GO" id="GO:0000981">
    <property type="term" value="F:DNA-binding transcription factor activity, RNA polymerase II-specific"/>
    <property type="evidence" value="ECO:0000318"/>
    <property type="project" value="GO_Central"/>
</dbReference>
<keyword evidence="9" id="KW-0175">Coiled coil</keyword>
<feature type="coiled-coil region" evidence="9">
    <location>
        <begin position="1875"/>
        <end position="1958"/>
    </location>
</feature>
<evidence type="ECO:0000256" key="7">
    <source>
        <dbReference type="ARBA" id="ARBA00076566"/>
    </source>
</evidence>
<dbReference type="InterPro" id="IPR032675">
    <property type="entry name" value="LRR_dom_sf"/>
</dbReference>
<evidence type="ECO:0000256" key="2">
    <source>
        <dbReference type="ARBA" id="ARBA00008045"/>
    </source>
</evidence>
<feature type="region of interest" description="Disordered" evidence="10">
    <location>
        <begin position="1635"/>
        <end position="1659"/>
    </location>
</feature>
<evidence type="ECO:0000256" key="8">
    <source>
        <dbReference type="PROSITE-ProRule" id="PRU00042"/>
    </source>
</evidence>
<feature type="domain" description="C2H2-type" evidence="11">
    <location>
        <begin position="1829"/>
        <end position="1855"/>
    </location>
</feature>
<dbReference type="Pfam" id="PF01920">
    <property type="entry name" value="Prefoldin_2"/>
    <property type="match status" value="1"/>
</dbReference>
<evidence type="ECO:0000256" key="5">
    <source>
        <dbReference type="ARBA" id="ARBA00058726"/>
    </source>
</evidence>
<dbReference type="PANTHER" id="PTHR21431:SF0">
    <property type="entry name" value="PREFOLDIN SUBUNIT 6"/>
    <property type="match status" value="1"/>
</dbReference>
<sequence length="2048" mass="234035">MHSSVARRSNWMVHKWSRFKRWQEAVKANEEHQKERYRLQNHIKLPTGMYLDHSVDNLRRFKRYDHFQHLQYDQRSIPERLLFLGADLAAAHFFVHRGAAVKFVGDETWYRRDKNKNYSLPGRKVDGLYVEAIDASDSEIMFEGLDNLSGLSHLRLLRLSNCEHIDDWSMSRLSALVPQLELLDISGCHSLSHKGLMALKTMKNLKYLRLEGLDHIKDLGKSALLLEESIPDVNVLGVEYELHLEDAIAERKLLEHPSVVQDARGNAFAEDENGRLFYIAGSVNERPTVTDDDNPIVTSTVKREIPAMSDEEFEELNVLSKGKLRHLLVGSPSGYEWTKETETILAHETMLKLKDGIPIDTKMLPSKERKIYLTPLEDRIRDEKEKLIRTAKGPRRASDMRKKEKVRNRARKKNKLSNECIEKNIEEVISVAQKEGVIVNPLSISSRKTVYECPYNGCSKEFNAKGLLHHIKVHSSQEDLTMSCPFCDRRMNSLFLIGHLENGHPELNAKAELKGISSTIDPKQKAIHDTLSKTSSKRRDVAEKLSAVLKSSIFMPSPSSMSYAEFRISLRSKLIENTKENGHLIFKFLVRTNALEWGCLICADHSGLTFKNPISLRLNALFHLEKHANEEHFEYLSELLKKEWSELKKEIPSLPVHKMRTCGDLPVGRSFLSYSLLRDDDCVGETMDVIDRCYLDGPSKKMRNALCLVCYSPFTVSLFQPLETPKHFLVDSHQQLNAKGWSEFSEVHEIAEVPRREGDVQSALLCSSFLHVSDEQGSTPKKLFKWRCTLCSLDVAVFPSSISFRFFALRHLETEHPKAFNDHFYDHECDPSDFLFPWTRPLRVNSPEFLMCGHCFHVSTEIEIRDHLATHGLIQGESATRIVVEVGGQEALINEKTIRSIRKSLSVPASILYDESLNGMAKGEEGERIMDTMTMEVEGITRPLTPTTPLNGARCAEITETPKSKYSLRARSATARYVPIEEEETNNDTMSSEESDSGLEKNYHTMSGDDDTMEETADEDGGGVERPQSILRQGSNSAEKKKKATNANTCTESSVAFEDLFDTGVVVPLEKTRRRERERAHEKAFRWEGAEPPQLTAEQMELIREFKEGGRCTLCPRTKGYRGVGRMTNVEQSMMAHIIVNHADNDDARAIITRKRYLMATSIESGGVEMVPPFLLQSVHPRHLTCSRCMDFKCAKQSNLVVHWESCTGVRGNRWKTVNRREKKEEEKEKGNEEEEERKTTPKRVMNSVRCPLCREGWRKSIHYSDDVSVAIHLMMKHTSDKEAYAMAMLLEEETNLQSSFPFINLTDSFALRAERPDSGIQCAICDVNSPTLASAIRHSTRSHATGAQKIEANFAAGGLSCPLLSSTCGRLRSILTGRPRSTIAIHFLHLILTHSIKDEGAKEFMEGISEEDASALREETNLRLDVRKSVEWWQISNPRLVCALCSRESINLSLHTRHFDLHGCGTEEDRLGRGRSVLRGRGKTPVQVTPRPLVEMPASIEKRGRGKAPEAGMACSHCERVIYASGKYAPSVSMDIHLMKMHPKETTTTSSSTFPFIDFSLSTGDDLQCSLCEYSAKESRYSVPHAWTKHPEESKRAQGMAAWAEYELSAQRKREKQRISCSRGMKRMRVSIKKEKEGENEEEMEDEEGMKRRKMDEKGTAMATATAFIRTPRQRSAVSRWLDTSLAETSTYSPTTTFVDADLKERLDRLFKGVDSPSTSQPTHASSSIFKELPEVYQRRSIGTPGQPSRAEDISHIKGVEGVRCSVCPFKGRDTETLRIHFNEAHQEVSSLTAQDVFPCAACSRIFHSKKKWRCHCEEDHSPRDNPFQCFKCQYRYETHQKLRSHQIRVHESEILVHPDDRTCHQCNKLFGSLRAYQNHKRRHEERERMEEEEEEDEYITDDSQCHYFISTYFYQYDLYKMAEAVKAQFEEEVAKMKQLEKDREKYINNRQQLESQLTENTLVKEEMDLLDDEATVYKLIGAALVKQDLTEARANVEKRIEYINNEMKRVEDALSDFGTKQNAQREKLMVLQEKFKKAYGVPDGPK</sequence>
<dbReference type="FunFam" id="3.80.10.10:FF:000168">
    <property type="entry name" value="Distal membrane arm assembly complex 2"/>
    <property type="match status" value="1"/>
</dbReference>
<accession>A0A8R1YEK4</accession>
<evidence type="ECO:0000256" key="4">
    <source>
        <dbReference type="ARBA" id="ARBA00023186"/>
    </source>
</evidence>
<name>A0A8R1YEK4_PRIPA</name>
<reference evidence="12" key="2">
    <citation type="submission" date="2022-06" db="UniProtKB">
        <authorList>
            <consortium name="EnsemblMetazoa"/>
        </authorList>
    </citation>
    <scope>IDENTIFICATION</scope>
    <source>
        <strain evidence="12">PS312</strain>
    </source>
</reference>
<feature type="coiled-coil region" evidence="9">
    <location>
        <begin position="1988"/>
        <end position="2015"/>
    </location>
</feature>
<dbReference type="Gene3D" id="1.10.287.370">
    <property type="match status" value="1"/>
</dbReference>
<dbReference type="PROSITE" id="PS50157">
    <property type="entry name" value="ZINC_FINGER_C2H2_2"/>
    <property type="match status" value="2"/>
</dbReference>
<dbReference type="FunFam" id="1.10.287.370:FF:000003">
    <property type="entry name" value="Prefoldin subunit 6"/>
    <property type="match status" value="1"/>
</dbReference>
<dbReference type="CDD" id="cd23161">
    <property type="entry name" value="Prefoldin_6"/>
    <property type="match status" value="1"/>
</dbReference>
<feature type="compositionally biased region" description="Basic and acidic residues" evidence="10">
    <location>
        <begin position="1219"/>
        <end position="1231"/>
    </location>
</feature>
<dbReference type="SUPFAM" id="SSF52047">
    <property type="entry name" value="RNI-like"/>
    <property type="match status" value="1"/>
</dbReference>
<dbReference type="SMART" id="SM00367">
    <property type="entry name" value="LRR_CC"/>
    <property type="match status" value="2"/>
</dbReference>
<evidence type="ECO:0000256" key="1">
    <source>
        <dbReference type="ARBA" id="ARBA00006901"/>
    </source>
</evidence>
<evidence type="ECO:0000256" key="6">
    <source>
        <dbReference type="ARBA" id="ARBA00072592"/>
    </source>
</evidence>
<dbReference type="InterPro" id="IPR009053">
    <property type="entry name" value="Prefoldin"/>
</dbReference>
<evidence type="ECO:0000256" key="10">
    <source>
        <dbReference type="SAM" id="MobiDB-lite"/>
    </source>
</evidence>
<dbReference type="Gene3D" id="3.80.10.10">
    <property type="entry name" value="Ribonuclease Inhibitor"/>
    <property type="match status" value="1"/>
</dbReference>
<keyword evidence="8" id="KW-0479">Metal-binding</keyword>
<proteinExistence type="inferred from homology"/>
<feature type="region of interest" description="Disordered" evidence="10">
    <location>
        <begin position="977"/>
        <end position="1048"/>
    </location>
</feature>
<dbReference type="InterPro" id="IPR013087">
    <property type="entry name" value="Znf_C2H2_type"/>
</dbReference>
<feature type="region of interest" description="Disordered" evidence="10">
    <location>
        <begin position="1219"/>
        <end position="1242"/>
    </location>
</feature>
<feature type="compositionally biased region" description="Acidic residues" evidence="10">
    <location>
        <begin position="1639"/>
        <end position="1649"/>
    </location>
</feature>
<comment type="similarity">
    <text evidence="2">Belongs to the prefoldin subunit beta family.</text>
</comment>
<keyword evidence="8" id="KW-0862">Zinc</keyword>
<dbReference type="SMART" id="SM00355">
    <property type="entry name" value="ZnF_C2H2"/>
    <property type="match status" value="12"/>
</dbReference>
<dbReference type="GO" id="GO:0006457">
    <property type="term" value="P:protein folding"/>
    <property type="evidence" value="ECO:0007669"/>
    <property type="project" value="InterPro"/>
</dbReference>
<evidence type="ECO:0000259" key="11">
    <source>
        <dbReference type="PROSITE" id="PS50157"/>
    </source>
</evidence>
<dbReference type="Gene3D" id="3.30.160.60">
    <property type="entry name" value="Classic Zinc Finger"/>
    <property type="match status" value="1"/>
</dbReference>
<dbReference type="SUPFAM" id="SSF46579">
    <property type="entry name" value="Prefoldin"/>
    <property type="match status" value="1"/>
</dbReference>
<dbReference type="PROSITE" id="PS00028">
    <property type="entry name" value="ZINC_FINGER_C2H2_1"/>
    <property type="match status" value="3"/>
</dbReference>
<protein>
    <recommendedName>
        <fullName evidence="6">Probable prefoldin subunit 6</fullName>
    </recommendedName>
    <alternativeName>
        <fullName evidence="7">ATP synthase subunit s-like protein</fullName>
    </alternativeName>
</protein>
<feature type="region of interest" description="Disordered" evidence="10">
    <location>
        <begin position="392"/>
        <end position="411"/>
    </location>
</feature>
<dbReference type="EnsemblMetazoa" id="PPA19987.1">
    <property type="protein sequence ID" value="PPA19987.1"/>
    <property type="gene ID" value="WBGene00109541"/>
</dbReference>
<gene>
    <name evidence="12" type="primary">WBGene00109541</name>
</gene>
<comment type="similarity">
    <text evidence="1">Belongs to the ATP synthase subunit s family.</text>
</comment>
<feature type="domain" description="C2H2-type" evidence="11">
    <location>
        <begin position="1863"/>
        <end position="1890"/>
    </location>
</feature>
<evidence type="ECO:0000313" key="12">
    <source>
        <dbReference type="EnsemblMetazoa" id="PPA19987.1"/>
    </source>
</evidence>
<evidence type="ECO:0000313" key="13">
    <source>
        <dbReference type="Proteomes" id="UP000005239"/>
    </source>
</evidence>
<dbReference type="GO" id="GO:0016272">
    <property type="term" value="C:prefoldin complex"/>
    <property type="evidence" value="ECO:0007669"/>
    <property type="project" value="InterPro"/>
</dbReference>